<feature type="coiled-coil region" evidence="1">
    <location>
        <begin position="3"/>
        <end position="51"/>
    </location>
</feature>
<accession>A0A437QRC4</accession>
<dbReference type="EMBL" id="SACS01000012">
    <property type="protein sequence ID" value="RVU37060.1"/>
    <property type="molecule type" value="Genomic_DNA"/>
</dbReference>
<evidence type="ECO:0000313" key="2">
    <source>
        <dbReference type="EMBL" id="RVU37060.1"/>
    </source>
</evidence>
<reference evidence="2 3" key="1">
    <citation type="submission" date="2019-01" db="EMBL/GenBank/DDBJ databases">
        <authorList>
            <person name="Chen W.-M."/>
        </authorList>
    </citation>
    <scope>NUCLEOTIDE SEQUENCE [LARGE SCALE GENOMIC DNA]</scope>
    <source>
        <strain evidence="2 3">KYPC3</strain>
    </source>
</reference>
<evidence type="ECO:0000256" key="1">
    <source>
        <dbReference type="SAM" id="Coils"/>
    </source>
</evidence>
<sequence length="146" mass="16971">MSIRRLNRELKQWQSLTQLQQQQLETELSKLDSISAELHTQQQLQQQLQQDWDYAVALQARDLAMRETLMNYLSHQHTQLQAAVALVSGLERQKTQQTTKVQQTQVVDNMMQAKQQLAFRQLATKAMDAQELQVSELAGVYYANQR</sequence>
<gene>
    <name evidence="2" type="ORF">EOE67_12175</name>
</gene>
<keyword evidence="3" id="KW-1185">Reference proteome</keyword>
<evidence type="ECO:0000313" key="3">
    <source>
        <dbReference type="Proteomes" id="UP000283077"/>
    </source>
</evidence>
<name>A0A437QRC4_9GAMM</name>
<organism evidence="2 3">
    <name type="scientific">Rheinheimera riviphila</name>
    <dbReference type="NCBI Taxonomy" id="1834037"/>
    <lineage>
        <taxon>Bacteria</taxon>
        <taxon>Pseudomonadati</taxon>
        <taxon>Pseudomonadota</taxon>
        <taxon>Gammaproteobacteria</taxon>
        <taxon>Chromatiales</taxon>
        <taxon>Chromatiaceae</taxon>
        <taxon>Rheinheimera</taxon>
    </lineage>
</organism>
<proteinExistence type="predicted"/>
<dbReference type="Proteomes" id="UP000283077">
    <property type="component" value="Unassembled WGS sequence"/>
</dbReference>
<comment type="caution">
    <text evidence="2">The sequence shown here is derived from an EMBL/GenBank/DDBJ whole genome shotgun (WGS) entry which is preliminary data.</text>
</comment>
<dbReference type="AlphaFoldDB" id="A0A437QRC4"/>
<protein>
    <recommendedName>
        <fullName evidence="4">Flagellar FliJ protein</fullName>
    </recommendedName>
</protein>
<dbReference type="RefSeq" id="WP_127699356.1">
    <property type="nucleotide sequence ID" value="NZ_SACS01000012.1"/>
</dbReference>
<keyword evidence="1" id="KW-0175">Coiled coil</keyword>
<evidence type="ECO:0008006" key="4">
    <source>
        <dbReference type="Google" id="ProtNLM"/>
    </source>
</evidence>